<gene>
    <name evidence="1" type="ORF">Syun_015239</name>
</gene>
<organism evidence="1 2">
    <name type="scientific">Stephania yunnanensis</name>
    <dbReference type="NCBI Taxonomy" id="152371"/>
    <lineage>
        <taxon>Eukaryota</taxon>
        <taxon>Viridiplantae</taxon>
        <taxon>Streptophyta</taxon>
        <taxon>Embryophyta</taxon>
        <taxon>Tracheophyta</taxon>
        <taxon>Spermatophyta</taxon>
        <taxon>Magnoliopsida</taxon>
        <taxon>Ranunculales</taxon>
        <taxon>Menispermaceae</taxon>
        <taxon>Menispermoideae</taxon>
        <taxon>Cissampelideae</taxon>
        <taxon>Stephania</taxon>
    </lineage>
</organism>
<dbReference type="Proteomes" id="UP001420932">
    <property type="component" value="Unassembled WGS sequence"/>
</dbReference>
<comment type="caution">
    <text evidence="1">The sequence shown here is derived from an EMBL/GenBank/DDBJ whole genome shotgun (WGS) entry which is preliminary data.</text>
</comment>
<evidence type="ECO:0000313" key="1">
    <source>
        <dbReference type="EMBL" id="KAK9135909.1"/>
    </source>
</evidence>
<evidence type="ECO:0000313" key="2">
    <source>
        <dbReference type="Proteomes" id="UP001420932"/>
    </source>
</evidence>
<sequence length="72" mass="8127">MLEGSCVCYEQTVFCCKFEVNNNINQHSIEFENKEGNVASSHGWSLAKAKPSSPNAIRLEEDHFQLTCSHTH</sequence>
<reference evidence="1 2" key="1">
    <citation type="submission" date="2024-01" db="EMBL/GenBank/DDBJ databases">
        <title>Genome assemblies of Stephania.</title>
        <authorList>
            <person name="Yang L."/>
        </authorList>
    </citation>
    <scope>NUCLEOTIDE SEQUENCE [LARGE SCALE GENOMIC DNA]</scope>
    <source>
        <strain evidence="1">YNDBR</strain>
        <tissue evidence="1">Leaf</tissue>
    </source>
</reference>
<dbReference type="EMBL" id="JBBNAF010000006">
    <property type="protein sequence ID" value="KAK9135909.1"/>
    <property type="molecule type" value="Genomic_DNA"/>
</dbReference>
<proteinExistence type="predicted"/>
<name>A0AAP0PAE4_9MAGN</name>
<keyword evidence="2" id="KW-1185">Reference proteome</keyword>
<accession>A0AAP0PAE4</accession>
<protein>
    <submittedName>
        <fullName evidence="1">Uncharacterized protein</fullName>
    </submittedName>
</protein>
<dbReference type="AlphaFoldDB" id="A0AAP0PAE4"/>